<organism evidence="2 3">
    <name type="scientific">Halophage HF1</name>
    <dbReference type="NCBI Taxonomy" id="2847106"/>
    <lineage>
        <taxon>Viruses</taxon>
        <taxon>Duplodnaviria</taxon>
        <taxon>Heunggongvirae</taxon>
        <taxon>Uroviricota</taxon>
        <taxon>Caudoviricetes</taxon>
        <taxon>Thumleimavirales</taxon>
        <taxon>Hafunaviridae</taxon>
        <taxon>Haloferacalesvirus</taxon>
        <taxon>Haloferacalesvirus moolapense</taxon>
        <taxon>Haloferacalesvirus HF1</taxon>
    </lineage>
</organism>
<feature type="region of interest" description="Disordered" evidence="1">
    <location>
        <begin position="197"/>
        <end position="223"/>
    </location>
</feature>
<evidence type="ECO:0000313" key="3">
    <source>
        <dbReference type="Proteomes" id="UP000001309"/>
    </source>
</evidence>
<dbReference type="RefSeq" id="NP_861659.1">
    <property type="nucleotide sequence ID" value="NC_004927.2"/>
</dbReference>
<protein>
    <submittedName>
        <fullName evidence="2">Uncharacterized protein</fullName>
    </submittedName>
</protein>
<feature type="compositionally biased region" description="Low complexity" evidence="1">
    <location>
        <begin position="142"/>
        <end position="155"/>
    </location>
</feature>
<evidence type="ECO:0000256" key="1">
    <source>
        <dbReference type="SAM" id="MobiDB-lite"/>
    </source>
</evidence>
<accession>Q7TDH1</accession>
<feature type="region of interest" description="Disordered" evidence="1">
    <location>
        <begin position="102"/>
        <end position="162"/>
    </location>
</feature>
<sequence>MVNYGAGLSGDKVVSTNETSDDPILQYDNLTVEEGATYSVSSPCMLMVRETLTINGAIEVINGPPGGAGTNNSAHGGDGGDAGGSILIAAKNVNGTGTILCDGQDGENGGQRSNHNNLGGGNGSDGVAYSINGQIQGSTPKGGNSSASNSNNNHTGNGGNSVNGLSEDLHLKTLIEDYLISGAYISESIYDIISAGSGGGGAGGQTESNTSGSASAGGGGAGGSLLSKSGSAGNGVTVHNSLSTGGGGGGGGAGGFNAMITEDYQGNITVNANGGDGGDGGVPDDTNHAGGAGGGGSGGFGIYYTNEKTVPEINVDGGVGGSSNSRAGNDGKSGSVLVYDIEQIL</sequence>
<feature type="region of interest" description="Disordered" evidence="1">
    <location>
        <begin position="271"/>
        <end position="293"/>
    </location>
</feature>
<gene>
    <name evidence="2" type="ORF">HfxHF1_490</name>
</gene>
<keyword evidence="3" id="KW-1185">Reference proteome</keyword>
<name>Q7TDH1_9CAUD</name>
<dbReference type="KEGG" id="vg:1733809"/>
<proteinExistence type="predicted"/>
<dbReference type="Proteomes" id="UP000001309">
    <property type="component" value="Segment"/>
</dbReference>
<reference evidence="2 3" key="1">
    <citation type="journal article" date="2004" name="J. Bacteriol.">
        <title>Haloviruses HF1 and HF2: evidence for a recent and large recombination event.</title>
        <authorList>
            <person name="Tang S.L."/>
            <person name="Nuttall S."/>
            <person name="Dyall-Smith M."/>
        </authorList>
    </citation>
    <scope>NUCLEOTIDE SEQUENCE [LARGE SCALE GENOMIC DNA]</scope>
</reference>
<dbReference type="EMBL" id="AY190604">
    <property type="protein sequence ID" value="AAO61370.1"/>
    <property type="molecule type" value="Genomic_DNA"/>
</dbReference>
<feature type="compositionally biased region" description="Polar residues" evidence="1">
    <location>
        <begin position="131"/>
        <end position="141"/>
    </location>
</feature>
<evidence type="ECO:0000313" key="2">
    <source>
        <dbReference type="EMBL" id="AAO61370.1"/>
    </source>
</evidence>
<dbReference type="GeneID" id="1733809"/>